<evidence type="ECO:0000313" key="12">
    <source>
        <dbReference type="EMBL" id="MFC3052569.1"/>
    </source>
</evidence>
<dbReference type="SUPFAM" id="SSF53187">
    <property type="entry name" value="Zn-dependent exopeptidases"/>
    <property type="match status" value="1"/>
</dbReference>
<comment type="caution">
    <text evidence="12">The sequence shown here is derived from an EMBL/GenBank/DDBJ whole genome shotgun (WGS) entry which is preliminary data.</text>
</comment>
<keyword evidence="7 12" id="KW-0378">Hydrolase</keyword>
<feature type="domain" description="Peptidase M20 dimerisation" evidence="11">
    <location>
        <begin position="187"/>
        <end position="295"/>
    </location>
</feature>
<evidence type="ECO:0000256" key="5">
    <source>
        <dbReference type="ARBA" id="ARBA00022605"/>
    </source>
</evidence>
<dbReference type="NCBIfam" id="TIGR01892">
    <property type="entry name" value="AcOrn-deacetyl"/>
    <property type="match status" value="1"/>
</dbReference>
<dbReference type="Pfam" id="PF01546">
    <property type="entry name" value="Peptidase_M20"/>
    <property type="match status" value="1"/>
</dbReference>
<dbReference type="Proteomes" id="UP001595444">
    <property type="component" value="Unassembled WGS sequence"/>
</dbReference>
<sequence>MAERFDKAEMAVSPNQRPSQSTTDILRTLIGFSTVSRDSNMDLINWVHDYLASYGVTCRLSYNAEKTKANIFATIGEGSGGIALSGHTDVVPVDGQNWSTDPFKLIETDGRFYGRGTSDMKGFIAVVLSKVPAMVKAPLKEPIHLAFSFDEEVGCLGVRHLLDDIKESGIKPRGCIIGEPTSMKTIIGHKSGSVYTCKVNGLEVHSSLAPQGVNSIEFAAMMVLKIREIGLRLKETEKRHDGYEVPYSTMQTGVIEGGYASNIVPAECSFRFDIRSLPWTNPEEIVTELRTYAEEFILPEMREIHPNAAIEIVRKGGVPGFAIAEDAELTRYVQRVALSNTPPGYVTFGSEAGLFQEINIPAVICGPGSISQAHKADEFIDLTQLAACEAFIDRLIVTPFMTI</sequence>
<evidence type="ECO:0000313" key="13">
    <source>
        <dbReference type="Proteomes" id="UP001595444"/>
    </source>
</evidence>
<dbReference type="PROSITE" id="PS00759">
    <property type="entry name" value="ARGE_DAPE_CPG2_2"/>
    <property type="match status" value="1"/>
</dbReference>
<reference evidence="13" key="1">
    <citation type="journal article" date="2019" name="Int. J. Syst. Evol. Microbiol.">
        <title>The Global Catalogue of Microorganisms (GCM) 10K type strain sequencing project: providing services to taxonomists for standard genome sequencing and annotation.</title>
        <authorList>
            <consortium name="The Broad Institute Genomics Platform"/>
            <consortium name="The Broad Institute Genome Sequencing Center for Infectious Disease"/>
            <person name="Wu L."/>
            <person name="Ma J."/>
        </authorList>
    </citation>
    <scope>NUCLEOTIDE SEQUENCE [LARGE SCALE GENOMIC DNA]</scope>
    <source>
        <strain evidence="13">KCTC 62164</strain>
    </source>
</reference>
<proteinExistence type="inferred from homology"/>
<evidence type="ECO:0000256" key="1">
    <source>
        <dbReference type="ARBA" id="ARBA00001947"/>
    </source>
</evidence>
<evidence type="ECO:0000256" key="7">
    <source>
        <dbReference type="ARBA" id="ARBA00022801"/>
    </source>
</evidence>
<evidence type="ECO:0000256" key="10">
    <source>
        <dbReference type="SAM" id="MobiDB-lite"/>
    </source>
</evidence>
<keyword evidence="6" id="KW-0479">Metal-binding</keyword>
<dbReference type="PROSITE" id="PS00758">
    <property type="entry name" value="ARGE_DAPE_CPG2_1"/>
    <property type="match status" value="1"/>
</dbReference>
<dbReference type="InterPro" id="IPR050072">
    <property type="entry name" value="Peptidase_M20A"/>
</dbReference>
<evidence type="ECO:0000256" key="8">
    <source>
        <dbReference type="ARBA" id="ARBA00022833"/>
    </source>
</evidence>
<keyword evidence="13" id="KW-1185">Reference proteome</keyword>
<dbReference type="EC" id="3.5.1.16" evidence="12"/>
<dbReference type="PANTHER" id="PTHR43808">
    <property type="entry name" value="ACETYLORNITHINE DEACETYLASE"/>
    <property type="match status" value="1"/>
</dbReference>
<dbReference type="EMBL" id="JBHRSL010000010">
    <property type="protein sequence ID" value="MFC3052569.1"/>
    <property type="molecule type" value="Genomic_DNA"/>
</dbReference>
<name>A0ABV7D6H1_9PROT</name>
<dbReference type="PANTHER" id="PTHR43808:SF31">
    <property type="entry name" value="N-ACETYL-L-CITRULLINE DEACETYLASE"/>
    <property type="match status" value="1"/>
</dbReference>
<comment type="cofactor">
    <cofactor evidence="1">
        <name>Zn(2+)</name>
        <dbReference type="ChEBI" id="CHEBI:29105"/>
    </cofactor>
</comment>
<organism evidence="12 13">
    <name type="scientific">Kordiimonas pumila</name>
    <dbReference type="NCBI Taxonomy" id="2161677"/>
    <lineage>
        <taxon>Bacteria</taxon>
        <taxon>Pseudomonadati</taxon>
        <taxon>Pseudomonadota</taxon>
        <taxon>Alphaproteobacteria</taxon>
        <taxon>Kordiimonadales</taxon>
        <taxon>Kordiimonadaceae</taxon>
        <taxon>Kordiimonas</taxon>
    </lineage>
</organism>
<gene>
    <name evidence="12" type="primary">argE</name>
    <name evidence="12" type="ORF">ACFOKA_11710</name>
</gene>
<dbReference type="InterPro" id="IPR010169">
    <property type="entry name" value="AcOrn-deacetyl"/>
</dbReference>
<dbReference type="RefSeq" id="WP_228073618.1">
    <property type="nucleotide sequence ID" value="NZ_CP061205.1"/>
</dbReference>
<evidence type="ECO:0000256" key="3">
    <source>
        <dbReference type="ARBA" id="ARBA00022490"/>
    </source>
</evidence>
<accession>A0ABV7D6H1</accession>
<evidence type="ECO:0000256" key="6">
    <source>
        <dbReference type="ARBA" id="ARBA00022723"/>
    </source>
</evidence>
<dbReference type="InterPro" id="IPR001261">
    <property type="entry name" value="ArgE/DapE_CS"/>
</dbReference>
<evidence type="ECO:0000256" key="2">
    <source>
        <dbReference type="ARBA" id="ARBA00005691"/>
    </source>
</evidence>
<dbReference type="CDD" id="cd03894">
    <property type="entry name" value="M20_ArgE"/>
    <property type="match status" value="1"/>
</dbReference>
<dbReference type="SUPFAM" id="SSF55031">
    <property type="entry name" value="Bacterial exopeptidase dimerisation domain"/>
    <property type="match status" value="1"/>
</dbReference>
<dbReference type="InterPro" id="IPR011650">
    <property type="entry name" value="Peptidase_M20_dimer"/>
</dbReference>
<dbReference type="InterPro" id="IPR002933">
    <property type="entry name" value="Peptidase_M20"/>
</dbReference>
<feature type="region of interest" description="Disordered" evidence="10">
    <location>
        <begin position="1"/>
        <end position="20"/>
    </location>
</feature>
<dbReference type="InterPro" id="IPR036264">
    <property type="entry name" value="Bact_exopeptidase_dim_dom"/>
</dbReference>
<keyword evidence="4" id="KW-0055">Arginine biosynthesis</keyword>
<keyword evidence="5" id="KW-0028">Amino-acid biosynthesis</keyword>
<keyword evidence="8" id="KW-0862">Zinc</keyword>
<dbReference type="Pfam" id="PF07687">
    <property type="entry name" value="M20_dimer"/>
    <property type="match status" value="1"/>
</dbReference>
<keyword evidence="9" id="KW-0170">Cobalt</keyword>
<keyword evidence="3" id="KW-0963">Cytoplasm</keyword>
<comment type="similarity">
    <text evidence="2">Belongs to the peptidase M20A family. ArgE subfamily.</text>
</comment>
<evidence type="ECO:0000259" key="11">
    <source>
        <dbReference type="Pfam" id="PF07687"/>
    </source>
</evidence>
<dbReference type="Gene3D" id="3.30.70.360">
    <property type="match status" value="1"/>
</dbReference>
<dbReference type="NCBIfam" id="NF005710">
    <property type="entry name" value="PRK07522.1"/>
    <property type="match status" value="1"/>
</dbReference>
<protein>
    <submittedName>
        <fullName evidence="12">Acetylornithine deacetylase</fullName>
        <ecNumber evidence="12">3.5.1.16</ecNumber>
    </submittedName>
</protein>
<dbReference type="GO" id="GO:0008777">
    <property type="term" value="F:acetylornithine deacetylase activity"/>
    <property type="evidence" value="ECO:0007669"/>
    <property type="project" value="UniProtKB-EC"/>
</dbReference>
<evidence type="ECO:0000256" key="9">
    <source>
        <dbReference type="ARBA" id="ARBA00023285"/>
    </source>
</evidence>
<dbReference type="Gene3D" id="3.40.630.10">
    <property type="entry name" value="Zn peptidases"/>
    <property type="match status" value="1"/>
</dbReference>
<evidence type="ECO:0000256" key="4">
    <source>
        <dbReference type="ARBA" id="ARBA00022571"/>
    </source>
</evidence>